<dbReference type="PANTHER" id="PTHR46796:SF15">
    <property type="entry name" value="BLL1074 PROTEIN"/>
    <property type="match status" value="1"/>
</dbReference>
<reference evidence="6 7" key="1">
    <citation type="submission" date="2016-10" db="EMBL/GenBank/DDBJ databases">
        <authorList>
            <person name="de Groot N.N."/>
        </authorList>
    </citation>
    <scope>NUCLEOTIDE SEQUENCE [LARGE SCALE GENOMIC DNA]</scope>
    <source>
        <strain evidence="6 7">CGMCC 4.5739</strain>
    </source>
</reference>
<dbReference type="InterPro" id="IPR050204">
    <property type="entry name" value="AraC_XylS_family_regulators"/>
</dbReference>
<evidence type="ECO:0000259" key="5">
    <source>
        <dbReference type="PROSITE" id="PS01124"/>
    </source>
</evidence>
<dbReference type="GO" id="GO:0003700">
    <property type="term" value="F:DNA-binding transcription factor activity"/>
    <property type="evidence" value="ECO:0007669"/>
    <property type="project" value="InterPro"/>
</dbReference>
<keyword evidence="7" id="KW-1185">Reference proteome</keyword>
<name>A0A1I1H3R0_9ACTN</name>
<evidence type="ECO:0000313" key="7">
    <source>
        <dbReference type="Proteomes" id="UP000199207"/>
    </source>
</evidence>
<dbReference type="Proteomes" id="UP000199207">
    <property type="component" value="Unassembled WGS sequence"/>
</dbReference>
<protein>
    <submittedName>
        <fullName evidence="6">AraC-type DNA-binding protein</fullName>
    </submittedName>
</protein>
<dbReference type="SMART" id="SM00342">
    <property type="entry name" value="HTH_ARAC"/>
    <property type="match status" value="1"/>
</dbReference>
<feature type="region of interest" description="Disordered" evidence="4">
    <location>
        <begin position="292"/>
        <end position="348"/>
    </location>
</feature>
<organism evidence="6 7">
    <name type="scientific">Streptomyces aidingensis</name>
    <dbReference type="NCBI Taxonomy" id="910347"/>
    <lineage>
        <taxon>Bacteria</taxon>
        <taxon>Bacillati</taxon>
        <taxon>Actinomycetota</taxon>
        <taxon>Actinomycetes</taxon>
        <taxon>Kitasatosporales</taxon>
        <taxon>Streptomycetaceae</taxon>
        <taxon>Streptomyces</taxon>
    </lineage>
</organism>
<accession>A0A1I1H3R0</accession>
<dbReference type="InterPro" id="IPR018060">
    <property type="entry name" value="HTH_AraC"/>
</dbReference>
<dbReference type="STRING" id="910347.SAMN05421773_102243"/>
<dbReference type="Gene3D" id="1.10.10.60">
    <property type="entry name" value="Homeodomain-like"/>
    <property type="match status" value="1"/>
</dbReference>
<gene>
    <name evidence="6" type="ORF">SAMN05421773_102243</name>
</gene>
<dbReference type="Pfam" id="PF12833">
    <property type="entry name" value="HTH_18"/>
    <property type="match status" value="1"/>
</dbReference>
<keyword evidence="1" id="KW-0805">Transcription regulation</keyword>
<feature type="compositionally biased region" description="Low complexity" evidence="4">
    <location>
        <begin position="297"/>
        <end position="315"/>
    </location>
</feature>
<dbReference type="PANTHER" id="PTHR46796">
    <property type="entry name" value="HTH-TYPE TRANSCRIPTIONAL ACTIVATOR RHAS-RELATED"/>
    <property type="match status" value="1"/>
</dbReference>
<keyword evidence="2 6" id="KW-0238">DNA-binding</keyword>
<evidence type="ECO:0000256" key="2">
    <source>
        <dbReference type="ARBA" id="ARBA00023125"/>
    </source>
</evidence>
<feature type="domain" description="HTH araC/xylS-type" evidence="5">
    <location>
        <begin position="173"/>
        <end position="273"/>
    </location>
</feature>
<dbReference type="GO" id="GO:0043565">
    <property type="term" value="F:sequence-specific DNA binding"/>
    <property type="evidence" value="ECO:0007669"/>
    <property type="project" value="InterPro"/>
</dbReference>
<dbReference type="EMBL" id="FOLM01000002">
    <property type="protein sequence ID" value="SFC18647.1"/>
    <property type="molecule type" value="Genomic_DNA"/>
</dbReference>
<proteinExistence type="predicted"/>
<evidence type="ECO:0000256" key="4">
    <source>
        <dbReference type="SAM" id="MobiDB-lite"/>
    </source>
</evidence>
<dbReference type="AlphaFoldDB" id="A0A1I1H3R0"/>
<dbReference type="RefSeq" id="WP_093837554.1">
    <property type="nucleotide sequence ID" value="NZ_FOLM01000002.1"/>
</dbReference>
<keyword evidence="3" id="KW-0804">Transcription</keyword>
<dbReference type="PROSITE" id="PS01124">
    <property type="entry name" value="HTH_ARAC_FAMILY_2"/>
    <property type="match status" value="1"/>
</dbReference>
<evidence type="ECO:0000256" key="3">
    <source>
        <dbReference type="ARBA" id="ARBA00023163"/>
    </source>
</evidence>
<sequence>MSTAVRRRVAAPVWQVTRPARPGRVPGVVLAGLRHRGPAPVDHRLDPHPVLTLALACGEAALGIDEPTGRQHRGSMVTGLGFGTGGAARVRAANRAANVEWMQVRLSPAIARAVLSVGPAELENSVVALDDLWGERRAARLGERLAGTASWEERFALVEAFLARRTAAGPAIEPELAWAWDRIVAGHGRVRVEELADELGWSRKRLWSRFHAQLGLPPKRAVKLVRFDRAATRLAGGQAAARVAADCGYADQSHLHRDVVAFTGVTPATVAGQSLVATADLAWVDHVPRLSARRGDAPASRSGGAAPATAAGLRRYPTWAGSRAESADVRSGHRRRQPAHAADAGDSG</sequence>
<evidence type="ECO:0000256" key="1">
    <source>
        <dbReference type="ARBA" id="ARBA00023015"/>
    </source>
</evidence>
<evidence type="ECO:0000313" key="6">
    <source>
        <dbReference type="EMBL" id="SFC18647.1"/>
    </source>
</evidence>